<evidence type="ECO:0000313" key="2">
    <source>
        <dbReference type="Proteomes" id="UP001596409"/>
    </source>
</evidence>
<protein>
    <recommendedName>
        <fullName evidence="3">Transposase</fullName>
    </recommendedName>
</protein>
<evidence type="ECO:0008006" key="3">
    <source>
        <dbReference type="Google" id="ProtNLM"/>
    </source>
</evidence>
<gene>
    <name evidence="1" type="ORF">ACFQMH_22005</name>
</gene>
<sequence>MAAPAASCADWRSTARACAGAAKATGRKIHLLAAREHTTGVVLAQLDVGEKTNEITRFSRCWRLSPTWRALS</sequence>
<comment type="caution">
    <text evidence="1">The sequence shown here is derived from an EMBL/GenBank/DDBJ whole genome shotgun (WGS) entry which is preliminary data.</text>
</comment>
<evidence type="ECO:0000313" key="1">
    <source>
        <dbReference type="EMBL" id="MFC7014348.1"/>
    </source>
</evidence>
<dbReference type="RefSeq" id="WP_229881750.1">
    <property type="nucleotide sequence ID" value="NZ_BMWA01000047.1"/>
</dbReference>
<name>A0ABW2E312_9ACTN</name>
<accession>A0ABW2E312</accession>
<dbReference type="EMBL" id="JBHSYM010000048">
    <property type="protein sequence ID" value="MFC7014348.1"/>
    <property type="molecule type" value="Genomic_DNA"/>
</dbReference>
<keyword evidence="2" id="KW-1185">Reference proteome</keyword>
<reference evidence="2" key="1">
    <citation type="journal article" date="2019" name="Int. J. Syst. Evol. Microbiol.">
        <title>The Global Catalogue of Microorganisms (GCM) 10K type strain sequencing project: providing services to taxonomists for standard genome sequencing and annotation.</title>
        <authorList>
            <consortium name="The Broad Institute Genomics Platform"/>
            <consortium name="The Broad Institute Genome Sequencing Center for Infectious Disease"/>
            <person name="Wu L."/>
            <person name="Ma J."/>
        </authorList>
    </citation>
    <scope>NUCLEOTIDE SEQUENCE [LARGE SCALE GENOMIC DNA]</scope>
    <source>
        <strain evidence="2">JCM 4855</strain>
    </source>
</reference>
<proteinExistence type="predicted"/>
<dbReference type="Proteomes" id="UP001596409">
    <property type="component" value="Unassembled WGS sequence"/>
</dbReference>
<organism evidence="1 2">
    <name type="scientific">Streptomyces viridiviolaceus</name>
    <dbReference type="NCBI Taxonomy" id="68282"/>
    <lineage>
        <taxon>Bacteria</taxon>
        <taxon>Bacillati</taxon>
        <taxon>Actinomycetota</taxon>
        <taxon>Actinomycetes</taxon>
        <taxon>Kitasatosporales</taxon>
        <taxon>Streptomycetaceae</taxon>
        <taxon>Streptomyces</taxon>
    </lineage>
</organism>